<evidence type="ECO:0000256" key="4">
    <source>
        <dbReference type="SAM" id="SignalP"/>
    </source>
</evidence>
<dbReference type="PANTHER" id="PTHR12302:SF3">
    <property type="entry name" value="SERINE_THREONINE-PROTEIN KINASE 31"/>
    <property type="match status" value="1"/>
</dbReference>
<keyword evidence="7" id="KW-1185">Reference proteome</keyword>
<evidence type="ECO:0000259" key="5">
    <source>
        <dbReference type="PROSITE" id="PS50830"/>
    </source>
</evidence>
<dbReference type="OrthoDB" id="9805504at2"/>
<evidence type="ECO:0000313" key="6">
    <source>
        <dbReference type="EMBL" id="TYO99032.1"/>
    </source>
</evidence>
<protein>
    <submittedName>
        <fullName evidence="6">Endonuclease YncB(Thermonuclease family)</fullName>
    </submittedName>
</protein>
<dbReference type="GO" id="GO:0016787">
    <property type="term" value="F:hydrolase activity"/>
    <property type="evidence" value="ECO:0007669"/>
    <property type="project" value="UniProtKB-KW"/>
</dbReference>
<reference evidence="6 7" key="1">
    <citation type="submission" date="2019-07" db="EMBL/GenBank/DDBJ databases">
        <title>Genomic Encyclopedia of Type Strains, Phase IV (KMG-IV): sequencing the most valuable type-strain genomes for metagenomic binning, comparative biology and taxonomic classification.</title>
        <authorList>
            <person name="Goeker M."/>
        </authorList>
    </citation>
    <scope>NUCLEOTIDE SEQUENCE [LARGE SCALE GENOMIC DNA]</scope>
    <source>
        <strain evidence="6 7">SS015</strain>
    </source>
</reference>
<dbReference type="Proteomes" id="UP000324159">
    <property type="component" value="Unassembled WGS sequence"/>
</dbReference>
<dbReference type="PANTHER" id="PTHR12302">
    <property type="entry name" value="EBNA2 BINDING PROTEIN P100"/>
    <property type="match status" value="1"/>
</dbReference>
<gene>
    <name evidence="6" type="ORF">EDC39_104156</name>
</gene>
<dbReference type="AlphaFoldDB" id="A0A5D3WKV7"/>
<feature type="chain" id="PRO_5023069582" evidence="4">
    <location>
        <begin position="24"/>
        <end position="234"/>
    </location>
</feature>
<evidence type="ECO:0000256" key="1">
    <source>
        <dbReference type="ARBA" id="ARBA00022722"/>
    </source>
</evidence>
<sequence length="234" mass="26607">MCIRRLQLLAILIFLSLSTLSNADTCKVLNVIDGDSLIVSCQTYEGILGIVGVDAPEIGQEYGTESRKCLEKLTPVDSKIFVKQIDLRTKRGEVISYNGYKVSSRLISQGCAWVNAKVKTPNTYLKKLEKLAKKQKLGLWSKSNKMPPWEFRKRYNIVDNEGDWRKPNVNLGNIGGENKRNSYIESLYSNYRECYVTERNKALKGVKSPLYFGTLKIMAEMHAEEVCAPLRTRK</sequence>
<dbReference type="InterPro" id="IPR016071">
    <property type="entry name" value="Staphylococal_nuclease_OB-fold"/>
</dbReference>
<keyword evidence="2 6" id="KW-0255">Endonuclease</keyword>
<dbReference type="Gene3D" id="2.40.50.90">
    <property type="match status" value="1"/>
</dbReference>
<dbReference type="InterPro" id="IPR035437">
    <property type="entry name" value="SNase_OB-fold_sf"/>
</dbReference>
<evidence type="ECO:0000256" key="3">
    <source>
        <dbReference type="ARBA" id="ARBA00022801"/>
    </source>
</evidence>
<dbReference type="EMBL" id="VNIB01000004">
    <property type="protein sequence ID" value="TYO99032.1"/>
    <property type="molecule type" value="Genomic_DNA"/>
</dbReference>
<keyword evidence="3" id="KW-0378">Hydrolase</keyword>
<dbReference type="SUPFAM" id="SSF50199">
    <property type="entry name" value="Staphylococcal nuclease"/>
    <property type="match status" value="1"/>
</dbReference>
<dbReference type="Pfam" id="PF00565">
    <property type="entry name" value="SNase"/>
    <property type="match status" value="1"/>
</dbReference>
<dbReference type="SMART" id="SM00318">
    <property type="entry name" value="SNc"/>
    <property type="match status" value="1"/>
</dbReference>
<proteinExistence type="predicted"/>
<dbReference type="PROSITE" id="PS50830">
    <property type="entry name" value="TNASE_3"/>
    <property type="match status" value="1"/>
</dbReference>
<feature type="domain" description="TNase-like" evidence="5">
    <location>
        <begin position="22"/>
        <end position="142"/>
    </location>
</feature>
<name>A0A5D3WKV7_9BACT</name>
<dbReference type="GO" id="GO:0004519">
    <property type="term" value="F:endonuclease activity"/>
    <property type="evidence" value="ECO:0007669"/>
    <property type="project" value="UniProtKB-KW"/>
</dbReference>
<keyword evidence="4" id="KW-0732">Signal</keyword>
<accession>A0A5D3WKV7</accession>
<comment type="caution">
    <text evidence="6">The sequence shown here is derived from an EMBL/GenBank/DDBJ whole genome shotgun (WGS) entry which is preliminary data.</text>
</comment>
<organism evidence="6 7">
    <name type="scientific">Geothermobacter ehrlichii</name>
    <dbReference type="NCBI Taxonomy" id="213224"/>
    <lineage>
        <taxon>Bacteria</taxon>
        <taxon>Pseudomonadati</taxon>
        <taxon>Thermodesulfobacteriota</taxon>
        <taxon>Desulfuromonadia</taxon>
        <taxon>Desulfuromonadales</taxon>
        <taxon>Geothermobacteraceae</taxon>
        <taxon>Geothermobacter</taxon>
    </lineage>
</organism>
<keyword evidence="1" id="KW-0540">Nuclease</keyword>
<feature type="signal peptide" evidence="4">
    <location>
        <begin position="1"/>
        <end position="23"/>
    </location>
</feature>
<evidence type="ECO:0000256" key="2">
    <source>
        <dbReference type="ARBA" id="ARBA00022759"/>
    </source>
</evidence>
<evidence type="ECO:0000313" key="7">
    <source>
        <dbReference type="Proteomes" id="UP000324159"/>
    </source>
</evidence>